<evidence type="ECO:0000313" key="21">
    <source>
        <dbReference type="EMBL" id="SHJ07407.1"/>
    </source>
</evidence>
<keyword evidence="16 19" id="KW-0961">Cell wall biogenesis/degradation</keyword>
<dbReference type="PROSITE" id="PS51387">
    <property type="entry name" value="FAD_PCMH"/>
    <property type="match status" value="1"/>
</dbReference>
<dbReference type="InterPro" id="IPR011601">
    <property type="entry name" value="MurB_C"/>
</dbReference>
<dbReference type="SUPFAM" id="SSF56176">
    <property type="entry name" value="FAD-binding/transporter-associated domain-like"/>
    <property type="match status" value="1"/>
</dbReference>
<dbReference type="InterPro" id="IPR036318">
    <property type="entry name" value="FAD-bd_PCMH-like_sf"/>
</dbReference>
<keyword evidence="12 19" id="KW-0133">Cell shape</keyword>
<dbReference type="PANTHER" id="PTHR21071">
    <property type="entry name" value="UDP-N-ACETYLENOLPYRUVOYLGLUCOSAMINE REDUCTASE"/>
    <property type="match status" value="1"/>
</dbReference>
<evidence type="ECO:0000256" key="3">
    <source>
        <dbReference type="ARBA" id="ARBA00004496"/>
    </source>
</evidence>
<keyword evidence="13 19" id="KW-0573">Peptidoglycan synthesis</keyword>
<dbReference type="GO" id="GO:0008762">
    <property type="term" value="F:UDP-N-acetylmuramate dehydrogenase activity"/>
    <property type="evidence" value="ECO:0007669"/>
    <property type="project" value="UniProtKB-UniRule"/>
</dbReference>
<comment type="similarity">
    <text evidence="19">Belongs to the MurB family.</text>
</comment>
<feature type="active site" description="Proton donor" evidence="19">
    <location>
        <position position="237"/>
    </location>
</feature>
<keyword evidence="8 19" id="KW-0132">Cell division</keyword>
<dbReference type="GO" id="GO:0071949">
    <property type="term" value="F:FAD binding"/>
    <property type="evidence" value="ECO:0007669"/>
    <property type="project" value="InterPro"/>
</dbReference>
<evidence type="ECO:0000256" key="15">
    <source>
        <dbReference type="ARBA" id="ARBA00023306"/>
    </source>
</evidence>
<evidence type="ECO:0000256" key="12">
    <source>
        <dbReference type="ARBA" id="ARBA00022960"/>
    </source>
</evidence>
<dbReference type="EC" id="1.3.1.98" evidence="5 19"/>
<feature type="domain" description="FAD-binding PCMH-type" evidence="20">
    <location>
        <begin position="17"/>
        <end position="186"/>
    </location>
</feature>
<evidence type="ECO:0000256" key="13">
    <source>
        <dbReference type="ARBA" id="ARBA00022984"/>
    </source>
</evidence>
<evidence type="ECO:0000256" key="8">
    <source>
        <dbReference type="ARBA" id="ARBA00022618"/>
    </source>
</evidence>
<feature type="active site" evidence="19">
    <location>
        <position position="333"/>
    </location>
</feature>
<comment type="subcellular location">
    <subcellularLocation>
        <location evidence="3 19">Cytoplasm</location>
    </subcellularLocation>
</comment>
<evidence type="ECO:0000256" key="19">
    <source>
        <dbReference type="HAMAP-Rule" id="MF_00037"/>
    </source>
</evidence>
<evidence type="ECO:0000256" key="1">
    <source>
        <dbReference type="ARBA" id="ARBA00001974"/>
    </source>
</evidence>
<sequence>MQIRDNISLKPYNTFGIDVKAKHFVSINNIEDLKDILNLSEYPEKLIIGGGSNILLTQDFKGLVVHINIKGINIVSEDEDSVIIKANAGENWHEFVLYCINKGYGGVENLSLIPGNVGTAPIQNIGAYGVELKDTFVSCEAISIESLSLQSFAKTDCNFDYRNSIFKQEAKNKYIITSVNFKLTKKNHKLNINYGAISSELEAMQISHPTIKTISEAVINIRQSKLPNPKEIGNSGSFFKNPVISKTHYNTLIKNFEELPCYRVSDDLVKVPAGWLIEKAGFKGKRFGDYGVHKKQALVLVNYGNANGTDILNLSRLIQKTVKRLFDISIEAEVNIL</sequence>
<evidence type="ECO:0000256" key="10">
    <source>
        <dbReference type="ARBA" id="ARBA00022827"/>
    </source>
</evidence>
<keyword evidence="22" id="KW-1185">Reference proteome</keyword>
<comment type="function">
    <text evidence="2 19">Cell wall formation.</text>
</comment>
<dbReference type="OrthoDB" id="9804753at2"/>
<organism evidence="21 22">
    <name type="scientific">Algibacter luteus</name>
    <dbReference type="NCBI Taxonomy" id="1178825"/>
    <lineage>
        <taxon>Bacteria</taxon>
        <taxon>Pseudomonadati</taxon>
        <taxon>Bacteroidota</taxon>
        <taxon>Flavobacteriia</taxon>
        <taxon>Flavobacteriales</taxon>
        <taxon>Flavobacteriaceae</taxon>
        <taxon>Algibacter</taxon>
    </lineage>
</organism>
<dbReference type="PANTHER" id="PTHR21071:SF4">
    <property type="entry name" value="UDP-N-ACETYLENOLPYRUVOYLGLUCOSAMINE REDUCTASE"/>
    <property type="match status" value="1"/>
</dbReference>
<reference evidence="21 22" key="1">
    <citation type="submission" date="2016-11" db="EMBL/GenBank/DDBJ databases">
        <authorList>
            <person name="Jaros S."/>
            <person name="Januszkiewicz K."/>
            <person name="Wedrychowicz H."/>
        </authorList>
    </citation>
    <scope>NUCLEOTIDE SEQUENCE [LARGE SCALE GENOMIC DNA]</scope>
    <source>
        <strain evidence="21 22">CGMCC 1.12213</strain>
    </source>
</reference>
<dbReference type="Pfam" id="PF01565">
    <property type="entry name" value="FAD_binding_4"/>
    <property type="match status" value="1"/>
</dbReference>
<evidence type="ECO:0000256" key="14">
    <source>
        <dbReference type="ARBA" id="ARBA00023002"/>
    </source>
</evidence>
<evidence type="ECO:0000256" key="18">
    <source>
        <dbReference type="ARBA" id="ARBA00048914"/>
    </source>
</evidence>
<gene>
    <name evidence="19" type="primary">murB</name>
    <name evidence="21" type="ORF">SAMN05216261_2721</name>
</gene>
<dbReference type="GO" id="GO:0005829">
    <property type="term" value="C:cytosol"/>
    <property type="evidence" value="ECO:0007669"/>
    <property type="project" value="TreeGrafter"/>
</dbReference>
<dbReference type="InterPro" id="IPR016166">
    <property type="entry name" value="FAD-bd_PCMH"/>
</dbReference>
<comment type="cofactor">
    <cofactor evidence="1 19">
        <name>FAD</name>
        <dbReference type="ChEBI" id="CHEBI:57692"/>
    </cofactor>
</comment>
<keyword evidence="7 19" id="KW-0963">Cytoplasm</keyword>
<evidence type="ECO:0000259" key="20">
    <source>
        <dbReference type="PROSITE" id="PS51387"/>
    </source>
</evidence>
<dbReference type="AlphaFoldDB" id="A0A1M6GBX5"/>
<evidence type="ECO:0000256" key="11">
    <source>
        <dbReference type="ARBA" id="ARBA00022857"/>
    </source>
</evidence>
<dbReference type="NCBIfam" id="TIGR00179">
    <property type="entry name" value="murB"/>
    <property type="match status" value="1"/>
</dbReference>
<dbReference type="Proteomes" id="UP000184396">
    <property type="component" value="Unassembled WGS sequence"/>
</dbReference>
<dbReference type="Gene3D" id="3.30.465.10">
    <property type="match status" value="1"/>
</dbReference>
<dbReference type="RefSeq" id="WP_019387831.1">
    <property type="nucleotide sequence ID" value="NZ_ALIH01000008.1"/>
</dbReference>
<evidence type="ECO:0000256" key="6">
    <source>
        <dbReference type="ARBA" id="ARBA00015188"/>
    </source>
</evidence>
<feature type="active site" evidence="19">
    <location>
        <position position="162"/>
    </location>
</feature>
<dbReference type="GO" id="GO:0051301">
    <property type="term" value="P:cell division"/>
    <property type="evidence" value="ECO:0007669"/>
    <property type="project" value="UniProtKB-KW"/>
</dbReference>
<dbReference type="InterPro" id="IPR016169">
    <property type="entry name" value="FAD-bd_PCMH_sub2"/>
</dbReference>
<dbReference type="InterPro" id="IPR003170">
    <property type="entry name" value="MurB"/>
</dbReference>
<comment type="catalytic activity">
    <reaction evidence="18 19">
        <text>UDP-N-acetyl-alpha-D-muramate + NADP(+) = UDP-N-acetyl-3-O-(1-carboxyvinyl)-alpha-D-glucosamine + NADPH + H(+)</text>
        <dbReference type="Rhea" id="RHEA:12248"/>
        <dbReference type="ChEBI" id="CHEBI:15378"/>
        <dbReference type="ChEBI" id="CHEBI:57783"/>
        <dbReference type="ChEBI" id="CHEBI:58349"/>
        <dbReference type="ChEBI" id="CHEBI:68483"/>
        <dbReference type="ChEBI" id="CHEBI:70757"/>
        <dbReference type="EC" id="1.3.1.98"/>
    </reaction>
</comment>
<dbReference type="InterPro" id="IPR036635">
    <property type="entry name" value="MurB_C_sf"/>
</dbReference>
<dbReference type="EMBL" id="FQYK01000007">
    <property type="protein sequence ID" value="SHJ07407.1"/>
    <property type="molecule type" value="Genomic_DNA"/>
</dbReference>
<protein>
    <recommendedName>
        <fullName evidence="6 19">UDP-N-acetylenolpyruvoylglucosamine reductase</fullName>
        <ecNumber evidence="5 19">1.3.1.98</ecNumber>
    </recommendedName>
    <alternativeName>
        <fullName evidence="17 19">UDP-N-acetylmuramate dehydrogenase</fullName>
    </alternativeName>
</protein>
<evidence type="ECO:0000313" key="22">
    <source>
        <dbReference type="Proteomes" id="UP000184396"/>
    </source>
</evidence>
<keyword evidence="14 19" id="KW-0560">Oxidoreductase</keyword>
<accession>A0A1M6GBX5</accession>
<evidence type="ECO:0000256" key="2">
    <source>
        <dbReference type="ARBA" id="ARBA00003921"/>
    </source>
</evidence>
<keyword evidence="10 19" id="KW-0274">FAD</keyword>
<dbReference type="Pfam" id="PF02873">
    <property type="entry name" value="MurB_C"/>
    <property type="match status" value="1"/>
</dbReference>
<dbReference type="eggNOG" id="COG0812">
    <property type="taxonomic scope" value="Bacteria"/>
</dbReference>
<dbReference type="UniPathway" id="UPA00219"/>
<evidence type="ECO:0000256" key="7">
    <source>
        <dbReference type="ARBA" id="ARBA00022490"/>
    </source>
</evidence>
<dbReference type="NCBIfam" id="NF000755">
    <property type="entry name" value="PRK00046.1"/>
    <property type="match status" value="1"/>
</dbReference>
<dbReference type="GO" id="GO:0071555">
    <property type="term" value="P:cell wall organization"/>
    <property type="evidence" value="ECO:0007669"/>
    <property type="project" value="UniProtKB-KW"/>
</dbReference>
<keyword evidence="9 19" id="KW-0285">Flavoprotein</keyword>
<evidence type="ECO:0000256" key="16">
    <source>
        <dbReference type="ARBA" id="ARBA00023316"/>
    </source>
</evidence>
<dbReference type="Gene3D" id="3.90.78.10">
    <property type="entry name" value="UDP-N-acetylenolpyruvoylglucosamine reductase, C-terminal domain"/>
    <property type="match status" value="1"/>
</dbReference>
<dbReference type="Gene3D" id="3.30.43.10">
    <property type="entry name" value="Uridine Diphospho-n-acetylenolpyruvylglucosamine Reductase, domain 2"/>
    <property type="match status" value="1"/>
</dbReference>
<evidence type="ECO:0000256" key="17">
    <source>
        <dbReference type="ARBA" id="ARBA00031026"/>
    </source>
</evidence>
<dbReference type="STRING" id="1178825.SAMN05216261_2721"/>
<keyword evidence="11 19" id="KW-0521">NADP</keyword>
<evidence type="ECO:0000256" key="4">
    <source>
        <dbReference type="ARBA" id="ARBA00004752"/>
    </source>
</evidence>
<evidence type="ECO:0000256" key="5">
    <source>
        <dbReference type="ARBA" id="ARBA00012518"/>
    </source>
</evidence>
<dbReference type="InterPro" id="IPR016167">
    <property type="entry name" value="FAD-bd_PCMH_sub1"/>
</dbReference>
<evidence type="ECO:0000256" key="9">
    <source>
        <dbReference type="ARBA" id="ARBA00022630"/>
    </source>
</evidence>
<name>A0A1M6GBX5_9FLAO</name>
<dbReference type="GO" id="GO:0008360">
    <property type="term" value="P:regulation of cell shape"/>
    <property type="evidence" value="ECO:0007669"/>
    <property type="project" value="UniProtKB-KW"/>
</dbReference>
<dbReference type="HAMAP" id="MF_00037">
    <property type="entry name" value="MurB"/>
    <property type="match status" value="1"/>
</dbReference>
<proteinExistence type="inferred from homology"/>
<keyword evidence="15 19" id="KW-0131">Cell cycle</keyword>
<dbReference type="SUPFAM" id="SSF56194">
    <property type="entry name" value="Uridine diphospho-N-Acetylenolpyruvylglucosamine reductase, MurB, C-terminal domain"/>
    <property type="match status" value="1"/>
</dbReference>
<comment type="pathway">
    <text evidence="4 19">Cell wall biogenesis; peptidoglycan biosynthesis.</text>
</comment>
<dbReference type="GO" id="GO:0009252">
    <property type="term" value="P:peptidoglycan biosynthetic process"/>
    <property type="evidence" value="ECO:0007669"/>
    <property type="project" value="UniProtKB-UniRule"/>
</dbReference>
<dbReference type="InterPro" id="IPR006094">
    <property type="entry name" value="Oxid_FAD_bind_N"/>
</dbReference>